<accession>A0ABT0GHX2</accession>
<sequence length="307" mass="32866">MRPLRIATRKSALALWQTEHVASLLRTLHPGLVVELVPLSTRGDEVLDRSLAAIGGKGLFLKELELAMLRGEADCAVHSLKDVPMELDGPFCLPSILQRADPFDAFVSPRHATLDDLPEAAVVGTSSLRRQAQLRAQRPDLVLRDLRGNVNTRLAKLDAGEYDAIVLACAGLMRLGFDARIRDRMAAPEWLPAPAQGAIAIEAREGDPEVAGLLAPLDDLDTRRCVEAERAMNRHLHGSCHVPVAAFATLREGGGMDLQGLVGDAASGELIRAHLAAAEAESPGQLGERVAEALLAQGARRLLGEPA</sequence>
<dbReference type="RefSeq" id="WP_248208680.1">
    <property type="nucleotide sequence ID" value="NZ_JALNMH010000007.1"/>
</dbReference>
<evidence type="ECO:0000313" key="11">
    <source>
        <dbReference type="EMBL" id="MCK7593942.1"/>
    </source>
</evidence>
<dbReference type="PRINTS" id="PR00151">
    <property type="entry name" value="PORPHBDMNASE"/>
</dbReference>
<proteinExistence type="inferred from homology"/>
<comment type="miscellaneous">
    <text evidence="8">The porphobilinogen subunits are added to the dipyrromethane group.</text>
</comment>
<gene>
    <name evidence="8 11" type="primary">hemC</name>
    <name evidence="11" type="ORF">M0G41_09690</name>
</gene>
<keyword evidence="6 8" id="KW-0627">Porphyrin biosynthesis</keyword>
<comment type="similarity">
    <text evidence="3 8">Belongs to the HMBS family.</text>
</comment>
<comment type="pathway">
    <text evidence="2">Porphyrin-containing compound metabolism; protoporphyrin-IX biosynthesis; coproporphyrinogen-III from 5-aminolevulinate: step 2/4.</text>
</comment>
<comment type="caution">
    <text evidence="11">The sequence shown here is derived from an EMBL/GenBank/DDBJ whole genome shotgun (WGS) entry which is preliminary data.</text>
</comment>
<name>A0ABT0GHX2_9GAMM</name>
<protein>
    <recommendedName>
        <fullName evidence="8">Porphobilinogen deaminase</fullName>
        <shortName evidence="8">PBG</shortName>
        <ecNumber evidence="8">2.5.1.61</ecNumber>
    </recommendedName>
    <alternativeName>
        <fullName evidence="8">Hydroxymethylbilane synthase</fullName>
        <shortName evidence="8">HMBS</shortName>
    </alternativeName>
    <alternativeName>
        <fullName evidence="8">Pre-uroporphyrinogen synthase</fullName>
    </alternativeName>
</protein>
<evidence type="ECO:0000313" key="12">
    <source>
        <dbReference type="Proteomes" id="UP001431449"/>
    </source>
</evidence>
<dbReference type="InterPro" id="IPR022419">
    <property type="entry name" value="Porphobilin_deaminase_cofac_BS"/>
</dbReference>
<dbReference type="Proteomes" id="UP001431449">
    <property type="component" value="Unassembled WGS sequence"/>
</dbReference>
<dbReference type="PROSITE" id="PS00533">
    <property type="entry name" value="PORPHOBILINOGEN_DEAM"/>
    <property type="match status" value="1"/>
</dbReference>
<dbReference type="SUPFAM" id="SSF53850">
    <property type="entry name" value="Periplasmic binding protein-like II"/>
    <property type="match status" value="1"/>
</dbReference>
<evidence type="ECO:0000256" key="7">
    <source>
        <dbReference type="ARBA" id="ARBA00048169"/>
    </source>
</evidence>
<evidence type="ECO:0000256" key="4">
    <source>
        <dbReference type="ARBA" id="ARBA00011245"/>
    </source>
</evidence>
<dbReference type="GO" id="GO:0004418">
    <property type="term" value="F:hydroxymethylbilane synthase activity"/>
    <property type="evidence" value="ECO:0007669"/>
    <property type="project" value="UniProtKB-EC"/>
</dbReference>
<organism evidence="11 12">
    <name type="scientific">Pseudomarimonas salicorniae</name>
    <dbReference type="NCBI Taxonomy" id="2933270"/>
    <lineage>
        <taxon>Bacteria</taxon>
        <taxon>Pseudomonadati</taxon>
        <taxon>Pseudomonadota</taxon>
        <taxon>Gammaproteobacteria</taxon>
        <taxon>Lysobacterales</taxon>
        <taxon>Lysobacteraceae</taxon>
        <taxon>Pseudomarimonas</taxon>
    </lineage>
</organism>
<dbReference type="PANTHER" id="PTHR11557">
    <property type="entry name" value="PORPHOBILINOGEN DEAMINASE"/>
    <property type="match status" value="1"/>
</dbReference>
<dbReference type="Gene3D" id="3.40.190.10">
    <property type="entry name" value="Periplasmic binding protein-like II"/>
    <property type="match status" value="2"/>
</dbReference>
<evidence type="ECO:0000256" key="6">
    <source>
        <dbReference type="ARBA" id="ARBA00023244"/>
    </source>
</evidence>
<evidence type="ECO:0000259" key="10">
    <source>
        <dbReference type="Pfam" id="PF03900"/>
    </source>
</evidence>
<feature type="domain" description="Porphobilinogen deaminase C-terminal" evidence="10">
    <location>
        <begin position="224"/>
        <end position="295"/>
    </location>
</feature>
<dbReference type="SUPFAM" id="SSF54782">
    <property type="entry name" value="Porphobilinogen deaminase (hydroxymethylbilane synthase), C-terminal domain"/>
    <property type="match status" value="1"/>
</dbReference>
<evidence type="ECO:0000256" key="5">
    <source>
        <dbReference type="ARBA" id="ARBA00022679"/>
    </source>
</evidence>
<dbReference type="Pfam" id="PF01379">
    <property type="entry name" value="Porphobil_deam"/>
    <property type="match status" value="1"/>
</dbReference>
<comment type="function">
    <text evidence="1 8">Tetrapolymerization of the monopyrrole PBG into the hydroxymethylbilane pre-uroporphyrinogen in several discrete steps.</text>
</comment>
<evidence type="ECO:0000259" key="9">
    <source>
        <dbReference type="Pfam" id="PF01379"/>
    </source>
</evidence>
<evidence type="ECO:0000256" key="2">
    <source>
        <dbReference type="ARBA" id="ARBA00004735"/>
    </source>
</evidence>
<reference evidence="11" key="1">
    <citation type="submission" date="2022-04" db="EMBL/GenBank/DDBJ databases">
        <title>Lysobacter sp. CAU 1642 isolated from sea sand.</title>
        <authorList>
            <person name="Kim W."/>
        </authorList>
    </citation>
    <scope>NUCLEOTIDE SEQUENCE</scope>
    <source>
        <strain evidence="11">CAU 1642</strain>
    </source>
</reference>
<dbReference type="Pfam" id="PF03900">
    <property type="entry name" value="Porphobil_deamC"/>
    <property type="match status" value="1"/>
</dbReference>
<dbReference type="InterPro" id="IPR000860">
    <property type="entry name" value="HemC"/>
</dbReference>
<keyword evidence="5 8" id="KW-0808">Transferase</keyword>
<dbReference type="PIRSF" id="PIRSF001438">
    <property type="entry name" value="4pyrrol_synth_OHMeBilane_synth"/>
    <property type="match status" value="1"/>
</dbReference>
<dbReference type="NCBIfam" id="TIGR00212">
    <property type="entry name" value="hemC"/>
    <property type="match status" value="1"/>
</dbReference>
<dbReference type="InterPro" id="IPR022417">
    <property type="entry name" value="Porphobilin_deaminase_N"/>
</dbReference>
<evidence type="ECO:0000256" key="8">
    <source>
        <dbReference type="HAMAP-Rule" id="MF_00260"/>
    </source>
</evidence>
<dbReference type="EMBL" id="JALNMH010000007">
    <property type="protein sequence ID" value="MCK7593942.1"/>
    <property type="molecule type" value="Genomic_DNA"/>
</dbReference>
<dbReference type="PANTHER" id="PTHR11557:SF0">
    <property type="entry name" value="PORPHOBILINOGEN DEAMINASE"/>
    <property type="match status" value="1"/>
</dbReference>
<feature type="modified residue" description="S-(dipyrrolylmethanemethyl)cysteine" evidence="8">
    <location>
        <position position="240"/>
    </location>
</feature>
<dbReference type="EC" id="2.5.1.61" evidence="8"/>
<evidence type="ECO:0000256" key="3">
    <source>
        <dbReference type="ARBA" id="ARBA00005638"/>
    </source>
</evidence>
<dbReference type="InterPro" id="IPR036803">
    <property type="entry name" value="Porphobilinogen_deaminase_C_sf"/>
</dbReference>
<dbReference type="InterPro" id="IPR022418">
    <property type="entry name" value="Porphobilinogen_deaminase_C"/>
</dbReference>
<dbReference type="CDD" id="cd13646">
    <property type="entry name" value="PBP2_EcHMBS_like"/>
    <property type="match status" value="1"/>
</dbReference>
<dbReference type="HAMAP" id="MF_00260">
    <property type="entry name" value="Porphobil_deam"/>
    <property type="match status" value="1"/>
</dbReference>
<evidence type="ECO:0000256" key="1">
    <source>
        <dbReference type="ARBA" id="ARBA00002869"/>
    </source>
</evidence>
<comment type="cofactor">
    <cofactor evidence="8">
        <name>dipyrromethane</name>
        <dbReference type="ChEBI" id="CHEBI:60342"/>
    </cofactor>
    <text evidence="8">Binds 1 dipyrromethane group covalently.</text>
</comment>
<comment type="subunit">
    <text evidence="4 8">Monomer.</text>
</comment>
<feature type="domain" description="Porphobilinogen deaminase N-terminal" evidence="9">
    <location>
        <begin position="4"/>
        <end position="210"/>
    </location>
</feature>
<comment type="catalytic activity">
    <reaction evidence="7 8">
        <text>4 porphobilinogen + H2O = hydroxymethylbilane + 4 NH4(+)</text>
        <dbReference type="Rhea" id="RHEA:13185"/>
        <dbReference type="ChEBI" id="CHEBI:15377"/>
        <dbReference type="ChEBI" id="CHEBI:28938"/>
        <dbReference type="ChEBI" id="CHEBI:57845"/>
        <dbReference type="ChEBI" id="CHEBI:58126"/>
        <dbReference type="EC" id="2.5.1.61"/>
    </reaction>
</comment>
<dbReference type="Gene3D" id="3.30.160.40">
    <property type="entry name" value="Porphobilinogen deaminase, C-terminal domain"/>
    <property type="match status" value="1"/>
</dbReference>
<keyword evidence="12" id="KW-1185">Reference proteome</keyword>